<dbReference type="Pfam" id="PF02567">
    <property type="entry name" value="PhzC-PhzF"/>
    <property type="match status" value="1"/>
</dbReference>
<dbReference type="GeneID" id="91426399"/>
<sequence>MPEVVVVDACQRDGAGGSPTAVLDDAPFTDEERRRIPAEWGTSHAVFLRSAGTERGHPAYTLRFFTARAELPACGHGTVAALAVLAERDGGDRDHRAVLRTAHRTFTGRASRDGDGLTASFDPGPVSLRSAAGPELRAVAAGLGLTAGAVADKACVASNGRPRLLLPLRSRAVLAELTPDLARLRAACDRHGLLGCYAYSPPDRHGRAAARMFAPSIGVPEDIANANSTACLAAHAAGSGTHRLAVDMGDHLGSPSTVTATTRHDRTGLRIRVGGRAAIARTVVRGLGPTRF</sequence>
<comment type="caution">
    <text evidence="1">The sequence shown here is derived from an EMBL/GenBank/DDBJ whole genome shotgun (WGS) entry which is preliminary data.</text>
</comment>
<dbReference type="InterPro" id="IPR003719">
    <property type="entry name" value="Phenazine_PhzF-like"/>
</dbReference>
<dbReference type="PIRSF" id="PIRSF016184">
    <property type="entry name" value="PhzC_PhzF"/>
    <property type="match status" value="1"/>
</dbReference>
<keyword evidence="2" id="KW-1185">Reference proteome</keyword>
<gene>
    <name evidence="1" type="ORF">AQJ30_17515</name>
</gene>
<dbReference type="Gene3D" id="3.10.310.10">
    <property type="entry name" value="Diaminopimelate Epimerase, Chain A, domain 1"/>
    <property type="match status" value="2"/>
</dbReference>
<dbReference type="EMBL" id="LMWS01000019">
    <property type="protein sequence ID" value="KUN37452.1"/>
    <property type="molecule type" value="Genomic_DNA"/>
</dbReference>
<dbReference type="SUPFAM" id="SSF54506">
    <property type="entry name" value="Diaminopimelate epimerase-like"/>
    <property type="match status" value="1"/>
</dbReference>
<dbReference type="GO" id="GO:0005737">
    <property type="term" value="C:cytoplasm"/>
    <property type="evidence" value="ECO:0007669"/>
    <property type="project" value="TreeGrafter"/>
</dbReference>
<dbReference type="NCBIfam" id="TIGR00654">
    <property type="entry name" value="PhzF_family"/>
    <property type="match status" value="1"/>
</dbReference>
<proteinExistence type="predicted"/>
<dbReference type="Proteomes" id="UP000053271">
    <property type="component" value="Unassembled WGS sequence"/>
</dbReference>
<dbReference type="GO" id="GO:0016853">
    <property type="term" value="F:isomerase activity"/>
    <property type="evidence" value="ECO:0007669"/>
    <property type="project" value="TreeGrafter"/>
</dbReference>
<dbReference type="RefSeq" id="WP_067234530.1">
    <property type="nucleotide sequence ID" value="NZ_KQ948553.1"/>
</dbReference>
<dbReference type="PANTHER" id="PTHR13774">
    <property type="entry name" value="PHENAZINE BIOSYNTHESIS PROTEIN"/>
    <property type="match status" value="1"/>
</dbReference>
<protein>
    <submittedName>
        <fullName evidence="1">Epimerase</fullName>
    </submittedName>
</protein>
<reference evidence="1 2" key="1">
    <citation type="submission" date="2015-10" db="EMBL/GenBank/DDBJ databases">
        <title>Draft genome sequence of Streptomyces longwoodensis DSM 41677, type strain for the species Streptomyces longwoodensis.</title>
        <authorList>
            <person name="Ruckert C."/>
            <person name="Winkler A."/>
            <person name="Kalinowski J."/>
            <person name="Kampfer P."/>
            <person name="Glaeser S."/>
        </authorList>
    </citation>
    <scope>NUCLEOTIDE SEQUENCE [LARGE SCALE GENOMIC DNA]</scope>
    <source>
        <strain evidence="1 2">DSM 41677</strain>
    </source>
</reference>
<evidence type="ECO:0000313" key="1">
    <source>
        <dbReference type="EMBL" id="KUN37452.1"/>
    </source>
</evidence>
<dbReference type="AlphaFoldDB" id="A0A124HR56"/>
<name>A0A124HR56_9ACTN</name>
<evidence type="ECO:0000313" key="2">
    <source>
        <dbReference type="Proteomes" id="UP000053271"/>
    </source>
</evidence>
<dbReference type="STRING" id="68231.AQJ30_17515"/>
<accession>A0A124HR56</accession>
<organism evidence="1 2">
    <name type="scientific">Streptomyces longwoodensis</name>
    <dbReference type="NCBI Taxonomy" id="68231"/>
    <lineage>
        <taxon>Bacteria</taxon>
        <taxon>Bacillati</taxon>
        <taxon>Actinomycetota</taxon>
        <taxon>Actinomycetes</taxon>
        <taxon>Kitasatosporales</taxon>
        <taxon>Streptomycetaceae</taxon>
        <taxon>Streptomyces</taxon>
    </lineage>
</organism>